<feature type="transmembrane region" description="Helical" evidence="1">
    <location>
        <begin position="65"/>
        <end position="85"/>
    </location>
</feature>
<evidence type="ECO:0000256" key="1">
    <source>
        <dbReference type="SAM" id="Phobius"/>
    </source>
</evidence>
<proteinExistence type="predicted"/>
<dbReference type="OrthoDB" id="9811967at2"/>
<feature type="transmembrane region" description="Helical" evidence="1">
    <location>
        <begin position="38"/>
        <end position="58"/>
    </location>
</feature>
<keyword evidence="3" id="KW-1185">Reference proteome</keyword>
<evidence type="ECO:0000313" key="3">
    <source>
        <dbReference type="Proteomes" id="UP000302163"/>
    </source>
</evidence>
<dbReference type="GO" id="GO:0005886">
    <property type="term" value="C:plasma membrane"/>
    <property type="evidence" value="ECO:0007669"/>
    <property type="project" value="TreeGrafter"/>
</dbReference>
<dbReference type="PANTHER" id="PTHR38684">
    <property type="entry name" value="PROTEIN AMPE"/>
    <property type="match status" value="1"/>
</dbReference>
<dbReference type="KEGG" id="izh:FEM41_09605"/>
<keyword evidence="1" id="KW-0812">Transmembrane</keyword>
<dbReference type="InterPro" id="IPR031347">
    <property type="entry name" value="AmpE"/>
</dbReference>
<dbReference type="EMBL" id="CP040428">
    <property type="protein sequence ID" value="QCT19888.1"/>
    <property type="molecule type" value="Genomic_DNA"/>
</dbReference>
<dbReference type="InterPro" id="IPR052966">
    <property type="entry name" value="Beta-lactamase_Reg"/>
</dbReference>
<dbReference type="GO" id="GO:0046677">
    <property type="term" value="P:response to antibiotic"/>
    <property type="evidence" value="ECO:0007669"/>
    <property type="project" value="TreeGrafter"/>
</dbReference>
<evidence type="ECO:0000313" key="2">
    <source>
        <dbReference type="EMBL" id="QCT19888.1"/>
    </source>
</evidence>
<reference evidence="2 3" key="1">
    <citation type="submission" date="2019-05" db="EMBL/GenBank/DDBJ databases">
        <title>Complete genome sequence of Izhakiella calystegiae KSNA2, an endophyte isolated from beach morning glory (Calystegia soldanella).</title>
        <authorList>
            <person name="Jiang L."/>
            <person name="Jeong J.C."/>
            <person name="Kim C.Y."/>
            <person name="Kim D.H."/>
            <person name="Kim S.W."/>
            <person name="Lee j."/>
        </authorList>
    </citation>
    <scope>NUCLEOTIDE SEQUENCE [LARGE SCALE GENOMIC DNA]</scope>
    <source>
        <strain evidence="2 3">KSNA2</strain>
    </source>
</reference>
<keyword evidence="1" id="KW-1133">Transmembrane helix</keyword>
<dbReference type="AlphaFoldDB" id="A0A4P8YJF9"/>
<dbReference type="RefSeq" id="WP_138095765.1">
    <property type="nucleotide sequence ID" value="NZ_CP040428.1"/>
</dbReference>
<protein>
    <submittedName>
        <fullName evidence="2">Beta-lactamase regulator AmpE</fullName>
    </submittedName>
</protein>
<dbReference type="Proteomes" id="UP000302163">
    <property type="component" value="Chromosome"/>
</dbReference>
<dbReference type="PANTHER" id="PTHR38684:SF1">
    <property type="entry name" value="PROTEIN AMPE"/>
    <property type="match status" value="1"/>
</dbReference>
<dbReference type="NCBIfam" id="NF008219">
    <property type="entry name" value="PRK10987.1"/>
    <property type="match status" value="1"/>
</dbReference>
<organism evidence="2 3">
    <name type="scientific">Jejubacter calystegiae</name>
    <dbReference type="NCBI Taxonomy" id="2579935"/>
    <lineage>
        <taxon>Bacteria</taxon>
        <taxon>Pseudomonadati</taxon>
        <taxon>Pseudomonadota</taxon>
        <taxon>Gammaproteobacteria</taxon>
        <taxon>Enterobacterales</taxon>
        <taxon>Enterobacteriaceae</taxon>
        <taxon>Jejubacter</taxon>
    </lineage>
</organism>
<dbReference type="Pfam" id="PF17113">
    <property type="entry name" value="AmpE"/>
    <property type="match status" value="1"/>
</dbReference>
<keyword evidence="1" id="KW-0472">Membrane</keyword>
<feature type="transmembrane region" description="Helical" evidence="1">
    <location>
        <begin position="148"/>
        <end position="168"/>
    </location>
</feature>
<name>A0A4P8YJF9_9ENTR</name>
<sequence>MTLFTLLLVFICERLFKLGQHWQLDHRLEALFRRVKHFSLWHTLLMTVVAMLVVGLCLRGLYGLFFNVPLLVFWILLGVLCIGAGQVRLHYHAYLQAASRDDSSAREAMASELTLIHGVPHDCNETEFLRELQNALLWINFRFYLAPLFWFVVGGSWGPVTLVGYAFLRAWQSWLARHHTPHQRQLSGIDAVLHVLDWVPVRLAGVAYALLGHGEKALPAWFSSLTDGHTSQYQVLTNLAQFSLARDPHTDKIQTPKAAVSMAKKCSFAIVVVVALLTIYGTLV</sequence>
<feature type="transmembrane region" description="Helical" evidence="1">
    <location>
        <begin position="266"/>
        <end position="283"/>
    </location>
</feature>
<gene>
    <name evidence="2" type="primary">ampE</name>
    <name evidence="2" type="ORF">FEM41_09605</name>
</gene>
<accession>A0A4P8YJF9</accession>